<comment type="pathway">
    <text evidence="2">Glycan biosynthesis; alginate biosynthesis.</text>
</comment>
<evidence type="ECO:0000256" key="7">
    <source>
        <dbReference type="ARBA" id="ARBA00022692"/>
    </source>
</evidence>
<reference evidence="15 16" key="1">
    <citation type="submission" date="2016-10" db="EMBL/GenBank/DDBJ databases">
        <title>Chromobacterium muskegensis sp. nov., an insecticidal bacterium isolated from Sphagnum bogs.</title>
        <authorList>
            <person name="Sparks M.E."/>
            <person name="Blackburn M.B."/>
            <person name="Gundersen-Rindal D.E."/>
            <person name="Mitchell A."/>
            <person name="Farrar R."/>
            <person name="Kuhar D."/>
        </authorList>
    </citation>
    <scope>NUCLEOTIDE SEQUENCE [LARGE SCALE GENOMIC DNA]</scope>
    <source>
        <strain evidence="15 16">21-1</strain>
    </source>
</reference>
<evidence type="ECO:0000256" key="6">
    <source>
        <dbReference type="ARBA" id="ARBA00022679"/>
    </source>
</evidence>
<evidence type="ECO:0000256" key="3">
    <source>
        <dbReference type="ARBA" id="ARBA00010323"/>
    </source>
</evidence>
<feature type="transmembrane region" description="Helical" evidence="14">
    <location>
        <begin position="360"/>
        <end position="379"/>
    </location>
</feature>
<keyword evidence="10 13" id="KW-0472">Membrane</keyword>
<dbReference type="AlphaFoldDB" id="A0A1D9LJQ0"/>
<evidence type="ECO:0000313" key="15">
    <source>
        <dbReference type="EMBL" id="AOZ51560.1"/>
    </source>
</evidence>
<dbReference type="EMBL" id="CP017707">
    <property type="protein sequence ID" value="AOZ51560.1"/>
    <property type="molecule type" value="Genomic_DNA"/>
</dbReference>
<organism evidence="15 16">
    <name type="scientific">Chromobacterium vaccinii</name>
    <dbReference type="NCBI Taxonomy" id="1108595"/>
    <lineage>
        <taxon>Bacteria</taxon>
        <taxon>Pseudomonadati</taxon>
        <taxon>Pseudomonadota</taxon>
        <taxon>Betaproteobacteria</taxon>
        <taxon>Neisseriales</taxon>
        <taxon>Chromobacteriaceae</taxon>
        <taxon>Chromobacterium</taxon>
    </lineage>
</organism>
<keyword evidence="9 14" id="KW-1133">Transmembrane helix</keyword>
<dbReference type="InterPro" id="IPR024194">
    <property type="entry name" value="Ac/AlaTfrase_AlgI/DltB"/>
</dbReference>
<evidence type="ECO:0000256" key="4">
    <source>
        <dbReference type="ARBA" id="ARBA00016084"/>
    </source>
</evidence>
<evidence type="ECO:0000256" key="2">
    <source>
        <dbReference type="ARBA" id="ARBA00005182"/>
    </source>
</evidence>
<keyword evidence="7 14" id="KW-0812">Transmembrane</keyword>
<dbReference type="InterPro" id="IPR028362">
    <property type="entry name" value="AlgI"/>
</dbReference>
<dbReference type="GeneID" id="68842944"/>
<keyword evidence="11 13" id="KW-0012">Acyltransferase</keyword>
<dbReference type="PANTHER" id="PTHR13285:SF23">
    <property type="entry name" value="TEICHOIC ACID D-ALANYLTRANSFERASE"/>
    <property type="match status" value="1"/>
</dbReference>
<dbReference type="RefSeq" id="WP_046156697.1">
    <property type="nucleotide sequence ID" value="NZ_CP017707.1"/>
</dbReference>
<dbReference type="InterPro" id="IPR004299">
    <property type="entry name" value="MBOAT_fam"/>
</dbReference>
<evidence type="ECO:0000256" key="13">
    <source>
        <dbReference type="PIRNR" id="PIRNR016636"/>
    </source>
</evidence>
<dbReference type="PANTHER" id="PTHR13285">
    <property type="entry name" value="ACYLTRANSFERASE"/>
    <property type="match status" value="1"/>
</dbReference>
<dbReference type="Proteomes" id="UP000178776">
    <property type="component" value="Chromosome"/>
</dbReference>
<feature type="transmembrane region" description="Helical" evidence="14">
    <location>
        <begin position="6"/>
        <end position="22"/>
    </location>
</feature>
<feature type="transmembrane region" description="Helical" evidence="14">
    <location>
        <begin position="31"/>
        <end position="55"/>
    </location>
</feature>
<evidence type="ECO:0000256" key="12">
    <source>
        <dbReference type="ARBA" id="ARBA00031030"/>
    </source>
</evidence>
<name>A0A1D9LJQ0_9NEIS</name>
<feature type="transmembrane region" description="Helical" evidence="14">
    <location>
        <begin position="400"/>
        <end position="422"/>
    </location>
</feature>
<dbReference type="InterPro" id="IPR051085">
    <property type="entry name" value="MB_O-acyltransferase"/>
</dbReference>
<evidence type="ECO:0000256" key="5">
    <source>
        <dbReference type="ARBA" id="ARBA00022475"/>
    </source>
</evidence>
<comment type="similarity">
    <text evidence="3 13">Belongs to the membrane-bound acyltransferase family.</text>
</comment>
<evidence type="ECO:0000313" key="16">
    <source>
        <dbReference type="Proteomes" id="UP000178776"/>
    </source>
</evidence>
<feature type="transmembrane region" description="Helical" evidence="14">
    <location>
        <begin position="75"/>
        <end position="93"/>
    </location>
</feature>
<dbReference type="PIRSF" id="PIRSF016636">
    <property type="entry name" value="AlgI_DltB"/>
    <property type="match status" value="1"/>
</dbReference>
<accession>A0A1D9LJQ0</accession>
<evidence type="ECO:0000256" key="8">
    <source>
        <dbReference type="ARBA" id="ARBA00022841"/>
    </source>
</evidence>
<feature type="transmembrane region" description="Helical" evidence="14">
    <location>
        <begin position="147"/>
        <end position="169"/>
    </location>
</feature>
<keyword evidence="8" id="KW-0016">Alginate biosynthesis</keyword>
<evidence type="ECO:0000256" key="1">
    <source>
        <dbReference type="ARBA" id="ARBA00004651"/>
    </source>
</evidence>
<evidence type="ECO:0000256" key="14">
    <source>
        <dbReference type="SAM" id="Phobius"/>
    </source>
</evidence>
<dbReference type="Pfam" id="PF03062">
    <property type="entry name" value="MBOAT"/>
    <property type="match status" value="1"/>
</dbReference>
<feature type="transmembrane region" description="Helical" evidence="14">
    <location>
        <begin position="190"/>
        <end position="212"/>
    </location>
</feature>
<evidence type="ECO:0000256" key="9">
    <source>
        <dbReference type="ARBA" id="ARBA00022989"/>
    </source>
</evidence>
<dbReference type="GO" id="GO:0016746">
    <property type="term" value="F:acyltransferase activity"/>
    <property type="evidence" value="ECO:0007669"/>
    <property type="project" value="UniProtKB-KW"/>
</dbReference>
<dbReference type="GO" id="GO:0042121">
    <property type="term" value="P:alginic acid biosynthetic process"/>
    <property type="evidence" value="ECO:0007669"/>
    <property type="project" value="UniProtKB-KW"/>
</dbReference>
<gene>
    <name evidence="15" type="ORF">BKX93_17195</name>
</gene>
<comment type="subcellular location">
    <subcellularLocation>
        <location evidence="1">Cell membrane</location>
        <topology evidence="1">Multi-pass membrane protein</topology>
    </subcellularLocation>
</comment>
<feature type="transmembrane region" description="Helical" evidence="14">
    <location>
        <begin position="442"/>
        <end position="465"/>
    </location>
</feature>
<dbReference type="PIRSF" id="PIRSF500217">
    <property type="entry name" value="AlgI"/>
    <property type="match status" value="1"/>
</dbReference>
<evidence type="ECO:0000256" key="10">
    <source>
        <dbReference type="ARBA" id="ARBA00023136"/>
    </source>
</evidence>
<sequence length="467" mass="52423">MSYLSIEFALAFVGFFTVYWGCRRMPSMQNLLLLLASYLFYAKLDWRFASILAVYTLVQHGLSRRMSASASPRRWLQASLLLAVGNLALFKYFDFFRESAQAGLNALGVTALLPALDILMPVGISFYTFQSVSYFVSVYRKEIKPAALPQFALFLAFFPTLLAGPICRAGDLLEQLRSPARRQVAQLDRALGLIALALLKKLWLAGWLASAWVDPVFAAPDTFHTLEVWAAFYAYALQIYLDFSGYTDLVTALALLLGIQLPRNFDAPYLALNLRDFWRRWHISLSSWIRDYVYIPLGGNRDGFARAQINLLAAMLLSGLWHGASLKYLVWGAMHGLGVVALNVGDKLWRRDAVSGASPWLARLITFHYVCLAWVFFRAQSLDEAMDFLRAMFERSGQELTLNAPGLLLLLALWLAALPMLSSLPERCFGRLAALPWWGKPLLLSAIALLVISLAPSGIPAFIYYQF</sequence>
<keyword evidence="6 13" id="KW-0808">Transferase</keyword>
<dbReference type="STRING" id="1108595.BKX93_17195"/>
<feature type="transmembrane region" description="Helical" evidence="14">
    <location>
        <begin position="105"/>
        <end position="127"/>
    </location>
</feature>
<dbReference type="GO" id="GO:0005886">
    <property type="term" value="C:plasma membrane"/>
    <property type="evidence" value="ECO:0007669"/>
    <property type="project" value="UniProtKB-SubCell"/>
</dbReference>
<protein>
    <recommendedName>
        <fullName evidence="4">Probable alginate O-acetylase AlgI</fullName>
    </recommendedName>
    <alternativeName>
        <fullName evidence="12">Alginate biosynthesis protein AlgI</fullName>
    </alternativeName>
</protein>
<proteinExistence type="inferred from homology"/>
<feature type="transmembrane region" description="Helical" evidence="14">
    <location>
        <begin position="309"/>
        <end position="330"/>
    </location>
</feature>
<evidence type="ECO:0000256" key="11">
    <source>
        <dbReference type="ARBA" id="ARBA00023315"/>
    </source>
</evidence>
<dbReference type="KEGG" id="cvc:BKX93_17195"/>
<keyword evidence="5 13" id="KW-1003">Cell membrane</keyword>